<dbReference type="AlphaFoldDB" id="A0A084JTJ7"/>
<dbReference type="InterPro" id="IPR000182">
    <property type="entry name" value="GNAT_dom"/>
</dbReference>
<dbReference type="Proteomes" id="UP000239997">
    <property type="component" value="Unassembled WGS sequence"/>
</dbReference>
<dbReference type="RefSeq" id="WP_036582900.1">
    <property type="nucleotide sequence ID" value="NZ_JPJI01000032.1"/>
</dbReference>
<dbReference type="InterPro" id="IPR050769">
    <property type="entry name" value="NAT_camello-type"/>
</dbReference>
<protein>
    <submittedName>
        <fullName evidence="4">Acetyltransferase (GNAT) family protein</fullName>
    </submittedName>
    <submittedName>
        <fullName evidence="3">GNAT family acetyltransferase</fullName>
    </submittedName>
</protein>
<evidence type="ECO:0000313" key="6">
    <source>
        <dbReference type="Proteomes" id="UP000239997"/>
    </source>
</evidence>
<proteinExistence type="predicted"/>
<evidence type="ECO:0000256" key="1">
    <source>
        <dbReference type="ARBA" id="ARBA00022679"/>
    </source>
</evidence>
<evidence type="ECO:0000259" key="2">
    <source>
        <dbReference type="PROSITE" id="PS51186"/>
    </source>
</evidence>
<dbReference type="PANTHER" id="PTHR13947">
    <property type="entry name" value="GNAT FAMILY N-ACETYLTRANSFERASE"/>
    <property type="match status" value="1"/>
</dbReference>
<dbReference type="SUPFAM" id="SSF55729">
    <property type="entry name" value="Acyl-CoA N-acyltransferases (Nat)"/>
    <property type="match status" value="1"/>
</dbReference>
<organism evidence="3 5">
    <name type="scientific">Nonlabens ulvanivorans</name>
    <name type="common">Persicivirga ulvanivorans</name>
    <dbReference type="NCBI Taxonomy" id="906888"/>
    <lineage>
        <taxon>Bacteria</taxon>
        <taxon>Pseudomonadati</taxon>
        <taxon>Bacteroidota</taxon>
        <taxon>Flavobacteriia</taxon>
        <taxon>Flavobacteriales</taxon>
        <taxon>Flavobacteriaceae</taxon>
        <taxon>Nonlabens</taxon>
    </lineage>
</organism>
<dbReference type="PANTHER" id="PTHR13947:SF37">
    <property type="entry name" value="LD18367P"/>
    <property type="match status" value="1"/>
</dbReference>
<dbReference type="EMBL" id="PVNA01000001">
    <property type="protein sequence ID" value="PRX15114.1"/>
    <property type="molecule type" value="Genomic_DNA"/>
</dbReference>
<feature type="domain" description="N-acetyltransferase" evidence="2">
    <location>
        <begin position="2"/>
        <end position="150"/>
    </location>
</feature>
<dbReference type="Proteomes" id="UP000028531">
    <property type="component" value="Unassembled WGS sequence"/>
</dbReference>
<comment type="caution">
    <text evidence="3">The sequence shown here is derived from an EMBL/GenBank/DDBJ whole genome shotgun (WGS) entry which is preliminary data.</text>
</comment>
<dbReference type="EMBL" id="JPJI01000032">
    <property type="protein sequence ID" value="KEZ92281.1"/>
    <property type="molecule type" value="Genomic_DNA"/>
</dbReference>
<keyword evidence="6" id="KW-1185">Reference proteome</keyword>
<dbReference type="PROSITE" id="PS51186">
    <property type="entry name" value="GNAT"/>
    <property type="match status" value="1"/>
</dbReference>
<evidence type="ECO:0000313" key="4">
    <source>
        <dbReference type="EMBL" id="PRX15114.1"/>
    </source>
</evidence>
<evidence type="ECO:0000313" key="5">
    <source>
        <dbReference type="Proteomes" id="UP000028531"/>
    </source>
</evidence>
<dbReference type="GO" id="GO:0008080">
    <property type="term" value="F:N-acetyltransferase activity"/>
    <property type="evidence" value="ECO:0007669"/>
    <property type="project" value="InterPro"/>
</dbReference>
<sequence length="150" mass="17569">MRLVRTDSHNIDFKKLVEELDAYLAITDGEEHEFYDQFNKLNHIKHVVLCYYRDSILAGCGAIKEYDSQTVEVKRMYTVTGFRNMGVASSILKELEQWTKELSYNRCILETGTRQLEAIGLYKSNGYQIIDNYELYRDALNSLCFEKRIS</sequence>
<dbReference type="Pfam" id="PF00583">
    <property type="entry name" value="Acetyltransf_1"/>
    <property type="match status" value="1"/>
</dbReference>
<dbReference type="InterPro" id="IPR016181">
    <property type="entry name" value="Acyl_CoA_acyltransferase"/>
</dbReference>
<evidence type="ECO:0000313" key="3">
    <source>
        <dbReference type="EMBL" id="KEZ92281.1"/>
    </source>
</evidence>
<gene>
    <name evidence="3" type="ORF">IL45_09015</name>
    <name evidence="4" type="ORF">LY02_00327</name>
</gene>
<reference evidence="4 6" key="2">
    <citation type="submission" date="2018-03" db="EMBL/GenBank/DDBJ databases">
        <title>Genomic Encyclopedia of Archaeal and Bacterial Type Strains, Phase II (KMG-II): from individual species to whole genera.</title>
        <authorList>
            <person name="Goeker M."/>
        </authorList>
    </citation>
    <scope>NUCLEOTIDE SEQUENCE [LARGE SCALE GENOMIC DNA]</scope>
    <source>
        <strain evidence="4 6">DSM 22727</strain>
    </source>
</reference>
<reference evidence="3 5" key="1">
    <citation type="submission" date="2014-07" db="EMBL/GenBank/DDBJ databases">
        <title>Draft genome sequence of Nonlabens ulvanivorans, an ulvan degrading bacterium.</title>
        <authorList>
            <person name="Kopel M."/>
            <person name="Helbert W."/>
            <person name="Henrissat B."/>
            <person name="Doniger T."/>
            <person name="Banin E."/>
        </authorList>
    </citation>
    <scope>NUCLEOTIDE SEQUENCE [LARGE SCALE GENOMIC DNA]</scope>
    <source>
        <strain evidence="3 5">PLR</strain>
    </source>
</reference>
<dbReference type="CDD" id="cd04301">
    <property type="entry name" value="NAT_SF"/>
    <property type="match status" value="1"/>
</dbReference>
<accession>A0A084JTJ7</accession>
<name>A0A084JTJ7_NONUL</name>
<dbReference type="OrthoDB" id="9803233at2"/>
<dbReference type="Gene3D" id="3.40.630.30">
    <property type="match status" value="1"/>
</dbReference>
<keyword evidence="1 3" id="KW-0808">Transferase</keyword>